<reference evidence="1 2" key="1">
    <citation type="submission" date="2022-11" db="EMBL/GenBank/DDBJ databases">
        <title>Desulfobotulus tamanensis H1 sp. nov. - anaerobic, alkaliphilic, sulphate reducing bacterium isolated from terrestrial mud volcano.</title>
        <authorList>
            <person name="Frolova A."/>
            <person name="Merkel A.Y."/>
            <person name="Slobodkin A.I."/>
        </authorList>
    </citation>
    <scope>NUCLEOTIDE SEQUENCE [LARGE SCALE GENOMIC DNA]</scope>
    <source>
        <strain evidence="1 2">H1</strain>
    </source>
</reference>
<accession>A0ABT3NEX9</accession>
<name>A0ABT3NEX9_9BACT</name>
<dbReference type="EMBL" id="JAPFPW010000050">
    <property type="protein sequence ID" value="MCW7755447.1"/>
    <property type="molecule type" value="Genomic_DNA"/>
</dbReference>
<comment type="caution">
    <text evidence="1">The sequence shown here is derived from an EMBL/GenBank/DDBJ whole genome shotgun (WGS) entry which is preliminary data.</text>
</comment>
<keyword evidence="2" id="KW-1185">Reference proteome</keyword>
<gene>
    <name evidence="1" type="ORF">OOT00_15835</name>
</gene>
<protein>
    <submittedName>
        <fullName evidence="1">Uncharacterized protein</fullName>
    </submittedName>
</protein>
<sequence length="120" mass="13604">MISVSAPTYDPVGNHIFRRLDTTAETRSGGRRVSRTATLDGGASAHDTGYSVADRKILVTDLRPDKAVLDWVDRMTRLYGRVRVVTDQGVYMAIPENWDLRTRGLRWSLLLMEEQVWLPS</sequence>
<evidence type="ECO:0000313" key="2">
    <source>
        <dbReference type="Proteomes" id="UP001209681"/>
    </source>
</evidence>
<evidence type="ECO:0000313" key="1">
    <source>
        <dbReference type="EMBL" id="MCW7755447.1"/>
    </source>
</evidence>
<organism evidence="1 2">
    <name type="scientific">Desulfobotulus pelophilus</name>
    <dbReference type="NCBI Taxonomy" id="2823377"/>
    <lineage>
        <taxon>Bacteria</taxon>
        <taxon>Pseudomonadati</taxon>
        <taxon>Thermodesulfobacteriota</taxon>
        <taxon>Desulfobacteria</taxon>
        <taxon>Desulfobacterales</taxon>
        <taxon>Desulfobacteraceae</taxon>
        <taxon>Desulfobotulus</taxon>
    </lineage>
</organism>
<dbReference type="Proteomes" id="UP001209681">
    <property type="component" value="Unassembled WGS sequence"/>
</dbReference>
<dbReference type="RefSeq" id="WP_265426395.1">
    <property type="nucleotide sequence ID" value="NZ_JAPFPW010000050.1"/>
</dbReference>
<proteinExistence type="predicted"/>